<dbReference type="RefSeq" id="WP_181581038.1">
    <property type="nucleotide sequence ID" value="NZ_CP059399.1"/>
</dbReference>
<evidence type="ECO:0000256" key="2">
    <source>
        <dbReference type="ARBA" id="ARBA00022857"/>
    </source>
</evidence>
<reference evidence="4 5" key="1">
    <citation type="submission" date="2020-07" db="EMBL/GenBank/DDBJ databases">
        <authorList>
            <person name="Zhuang K."/>
            <person name="Ran Y."/>
        </authorList>
    </citation>
    <scope>NUCLEOTIDE SEQUENCE [LARGE SCALE GENOMIC DNA]</scope>
    <source>
        <strain evidence="4 5">WCH-YHL-001</strain>
    </source>
</reference>
<gene>
    <name evidence="4" type="ORF">H0264_32235</name>
</gene>
<dbReference type="Proteomes" id="UP000515512">
    <property type="component" value="Chromosome"/>
</dbReference>
<comment type="similarity">
    <text evidence="1">Belongs to the NmrA-type oxidoreductase family.</text>
</comment>
<evidence type="ECO:0000313" key="5">
    <source>
        <dbReference type="Proteomes" id="UP000515512"/>
    </source>
</evidence>
<name>A0A7D6V979_9NOCA</name>
<organism evidence="4 5">
    <name type="scientific">Nocardia huaxiensis</name>
    <dbReference type="NCBI Taxonomy" id="2755382"/>
    <lineage>
        <taxon>Bacteria</taxon>
        <taxon>Bacillati</taxon>
        <taxon>Actinomycetota</taxon>
        <taxon>Actinomycetes</taxon>
        <taxon>Mycobacteriales</taxon>
        <taxon>Nocardiaceae</taxon>
        <taxon>Nocardia</taxon>
    </lineage>
</organism>
<feature type="domain" description="NmrA-like" evidence="3">
    <location>
        <begin position="7"/>
        <end position="263"/>
    </location>
</feature>
<dbReference type="Pfam" id="PF05368">
    <property type="entry name" value="NmrA"/>
    <property type="match status" value="1"/>
</dbReference>
<proteinExistence type="inferred from homology"/>
<dbReference type="KEGG" id="nhu:H0264_32235"/>
<dbReference type="InterPro" id="IPR036291">
    <property type="entry name" value="NAD(P)-bd_dom_sf"/>
</dbReference>
<dbReference type="EMBL" id="CP059399">
    <property type="protein sequence ID" value="QLY29834.1"/>
    <property type="molecule type" value="Genomic_DNA"/>
</dbReference>
<keyword evidence="5" id="KW-1185">Reference proteome</keyword>
<accession>A0A7D6V979</accession>
<dbReference type="PANTHER" id="PTHR42748">
    <property type="entry name" value="NITROGEN METABOLITE REPRESSION PROTEIN NMRA FAMILY MEMBER"/>
    <property type="match status" value="1"/>
</dbReference>
<dbReference type="CDD" id="cd05251">
    <property type="entry name" value="NmrA_like_SDR_a"/>
    <property type="match status" value="1"/>
</dbReference>
<keyword evidence="2" id="KW-0521">NADP</keyword>
<evidence type="ECO:0000313" key="4">
    <source>
        <dbReference type="EMBL" id="QLY29834.1"/>
    </source>
</evidence>
<dbReference type="Gene3D" id="3.40.50.720">
    <property type="entry name" value="NAD(P)-binding Rossmann-like Domain"/>
    <property type="match status" value="1"/>
</dbReference>
<sequence>MTTHNAPILVIGATGRQGTATARALLELGRPVRAFVRDPEAPKAVALRDAGAELAVGDLDDEDSLRKAMDGVHGVFLMMTMMEGVNISLAAVAAEEKRGRRIAELVQELGISHLVYSSLSGVGQNSGIEYYDAKEHIEDRIRELELPATILRPVLFMDNFATYNKPSRDGDNLVLALAVAPEVPMPLIAIDDIGRFAALAFDRPEEFLGRTVTIAGDILTPPQIAEILGRAAGLTPRTVQIPLEQLRAFDEQVAKMFAHFNTHPHEPVDLAALRSAHPDLLDLNGFLHATDWKL</sequence>
<dbReference type="InterPro" id="IPR008030">
    <property type="entry name" value="NmrA-like"/>
</dbReference>
<dbReference type="Gene3D" id="3.90.25.10">
    <property type="entry name" value="UDP-galactose 4-epimerase, domain 1"/>
    <property type="match status" value="1"/>
</dbReference>
<dbReference type="SUPFAM" id="SSF51735">
    <property type="entry name" value="NAD(P)-binding Rossmann-fold domains"/>
    <property type="match status" value="1"/>
</dbReference>
<dbReference type="InterPro" id="IPR051164">
    <property type="entry name" value="NmrA-like_oxidored"/>
</dbReference>
<evidence type="ECO:0000256" key="1">
    <source>
        <dbReference type="ARBA" id="ARBA00006328"/>
    </source>
</evidence>
<evidence type="ECO:0000259" key="3">
    <source>
        <dbReference type="Pfam" id="PF05368"/>
    </source>
</evidence>
<dbReference type="AlphaFoldDB" id="A0A7D6V979"/>
<dbReference type="PANTHER" id="PTHR42748:SF7">
    <property type="entry name" value="NMRA LIKE REDOX SENSOR 1-RELATED"/>
    <property type="match status" value="1"/>
</dbReference>
<protein>
    <submittedName>
        <fullName evidence="4">NmrA/HSCARG family protein</fullName>
    </submittedName>
</protein>